<protein>
    <recommendedName>
        <fullName evidence="2">DUF7587 domain-containing protein</fullName>
    </recommendedName>
</protein>
<dbReference type="EMBL" id="JAKJXO020000023">
    <property type="protein sequence ID" value="KAL1591740.1"/>
    <property type="molecule type" value="Genomic_DNA"/>
</dbReference>
<evidence type="ECO:0000313" key="4">
    <source>
        <dbReference type="Proteomes" id="UP001521785"/>
    </source>
</evidence>
<feature type="region of interest" description="Disordered" evidence="1">
    <location>
        <begin position="1"/>
        <end position="22"/>
    </location>
</feature>
<organism evidence="3 4">
    <name type="scientific">Paraconiothyrium brasiliense</name>
    <dbReference type="NCBI Taxonomy" id="300254"/>
    <lineage>
        <taxon>Eukaryota</taxon>
        <taxon>Fungi</taxon>
        <taxon>Dikarya</taxon>
        <taxon>Ascomycota</taxon>
        <taxon>Pezizomycotina</taxon>
        <taxon>Dothideomycetes</taxon>
        <taxon>Pleosporomycetidae</taxon>
        <taxon>Pleosporales</taxon>
        <taxon>Massarineae</taxon>
        <taxon>Didymosphaeriaceae</taxon>
        <taxon>Paraconiothyrium</taxon>
    </lineage>
</organism>
<reference evidence="3 4" key="1">
    <citation type="submission" date="2024-02" db="EMBL/GenBank/DDBJ databases">
        <title>De novo assembly and annotation of 12 fungi associated with fruit tree decline syndrome in Ontario, Canada.</title>
        <authorList>
            <person name="Sulman M."/>
            <person name="Ellouze W."/>
            <person name="Ilyukhin E."/>
        </authorList>
    </citation>
    <scope>NUCLEOTIDE SEQUENCE [LARGE SCALE GENOMIC DNA]</scope>
    <source>
        <strain evidence="3 4">M42-189</strain>
    </source>
</reference>
<proteinExistence type="predicted"/>
<evidence type="ECO:0000259" key="2">
    <source>
        <dbReference type="Pfam" id="PF24494"/>
    </source>
</evidence>
<sequence length="325" mass="38090">MGEHGNHFSRAHSDSSAGGLISGKGRRHGRFLGPDLYSEFVNHMRLRSMKPTALISVSNRLIDTLRRAFSKFYEDEEDPNQIWITFIHVPDVDKHVYHHAEGLAKKWNCPNPSRLRYEYIFEWEIPEKYLIHKVSVQTLIERGFGMEEYLLDDALPLTSILRKEVAKRLLQPSVGGYEIGLTLGLLARCFGARAPIRQIALQLLQDCSHVRFIDHDVQMVSASYWDREVMHLDFGHFRDIEDGIDTALYDWWLADPDFVYAYKEHCAWAIQIEEDLEREWDFWHEAKFDDDNIDVEKNERKKQQLQIKQYQADTRIEDAAIRLGL</sequence>
<dbReference type="Pfam" id="PF24494">
    <property type="entry name" value="DUF7587"/>
    <property type="match status" value="1"/>
</dbReference>
<feature type="domain" description="DUF7587" evidence="2">
    <location>
        <begin position="34"/>
        <end position="139"/>
    </location>
</feature>
<evidence type="ECO:0000313" key="3">
    <source>
        <dbReference type="EMBL" id="KAL1591740.1"/>
    </source>
</evidence>
<dbReference type="InterPro" id="IPR056009">
    <property type="entry name" value="DUF7587"/>
</dbReference>
<evidence type="ECO:0000256" key="1">
    <source>
        <dbReference type="SAM" id="MobiDB-lite"/>
    </source>
</evidence>
<dbReference type="Proteomes" id="UP001521785">
    <property type="component" value="Unassembled WGS sequence"/>
</dbReference>
<accession>A0ABR3QHV0</accession>
<comment type="caution">
    <text evidence="3">The sequence shown here is derived from an EMBL/GenBank/DDBJ whole genome shotgun (WGS) entry which is preliminary data.</text>
</comment>
<name>A0ABR3QHV0_9PLEO</name>
<gene>
    <name evidence="3" type="ORF">SLS60_011739</name>
</gene>
<keyword evidence="4" id="KW-1185">Reference proteome</keyword>